<feature type="binding site" evidence="9">
    <location>
        <position position="78"/>
    </location>
    <ligand>
        <name>ATP</name>
        <dbReference type="ChEBI" id="CHEBI:30616"/>
    </ligand>
</feature>
<evidence type="ECO:0000256" key="1">
    <source>
        <dbReference type="ARBA" id="ARBA00012513"/>
    </source>
</evidence>
<dbReference type="Gene3D" id="3.30.200.20">
    <property type="entry name" value="Phosphorylase Kinase, domain 1"/>
    <property type="match status" value="1"/>
</dbReference>
<accession>A0A8J7DQS7</accession>
<dbReference type="SUPFAM" id="SSF56112">
    <property type="entry name" value="Protein kinase-like (PK-like)"/>
    <property type="match status" value="1"/>
</dbReference>
<feature type="compositionally biased region" description="Low complexity" evidence="10">
    <location>
        <begin position="331"/>
        <end position="341"/>
    </location>
</feature>
<keyword evidence="2 13" id="KW-0723">Serine/threonine-protein kinase</keyword>
<dbReference type="PROSITE" id="PS50011">
    <property type="entry name" value="PROTEIN_KINASE_DOM"/>
    <property type="match status" value="1"/>
</dbReference>
<keyword evidence="11" id="KW-1133">Transmembrane helix</keyword>
<evidence type="ECO:0000259" key="12">
    <source>
        <dbReference type="PROSITE" id="PS50011"/>
    </source>
</evidence>
<gene>
    <name evidence="13" type="ORF">IQ241_07070</name>
</gene>
<dbReference type="PROSITE" id="PS00107">
    <property type="entry name" value="PROTEIN_KINASE_ATP"/>
    <property type="match status" value="1"/>
</dbReference>
<dbReference type="GO" id="GO:0004674">
    <property type="term" value="F:protein serine/threonine kinase activity"/>
    <property type="evidence" value="ECO:0007669"/>
    <property type="project" value="UniProtKB-KW"/>
</dbReference>
<keyword evidence="6 9" id="KW-0067">ATP-binding</keyword>
<comment type="caution">
    <text evidence="13">The sequence shown here is derived from an EMBL/GenBank/DDBJ whole genome shotgun (WGS) entry which is preliminary data.</text>
</comment>
<dbReference type="Pfam" id="PF00069">
    <property type="entry name" value="Pkinase"/>
    <property type="match status" value="1"/>
</dbReference>
<keyword evidence="5 13" id="KW-0418">Kinase</keyword>
<evidence type="ECO:0000256" key="3">
    <source>
        <dbReference type="ARBA" id="ARBA00022679"/>
    </source>
</evidence>
<feature type="compositionally biased region" description="Pro residues" evidence="10">
    <location>
        <begin position="342"/>
        <end position="353"/>
    </location>
</feature>
<evidence type="ECO:0000313" key="14">
    <source>
        <dbReference type="Proteomes" id="UP000636505"/>
    </source>
</evidence>
<evidence type="ECO:0000256" key="8">
    <source>
        <dbReference type="ARBA" id="ARBA00048679"/>
    </source>
</evidence>
<dbReference type="EC" id="2.7.11.1" evidence="1"/>
<dbReference type="GO" id="GO:0005524">
    <property type="term" value="F:ATP binding"/>
    <property type="evidence" value="ECO:0007669"/>
    <property type="project" value="UniProtKB-UniRule"/>
</dbReference>
<dbReference type="PANTHER" id="PTHR24363:SF0">
    <property type="entry name" value="SERINE_THREONINE KINASE LIKE DOMAIN CONTAINING 1"/>
    <property type="match status" value="1"/>
</dbReference>
<evidence type="ECO:0000256" key="5">
    <source>
        <dbReference type="ARBA" id="ARBA00022777"/>
    </source>
</evidence>
<keyword evidence="14" id="KW-1185">Reference proteome</keyword>
<comment type="catalytic activity">
    <reaction evidence="7">
        <text>L-threonyl-[protein] + ATP = O-phospho-L-threonyl-[protein] + ADP + H(+)</text>
        <dbReference type="Rhea" id="RHEA:46608"/>
        <dbReference type="Rhea" id="RHEA-COMP:11060"/>
        <dbReference type="Rhea" id="RHEA-COMP:11605"/>
        <dbReference type="ChEBI" id="CHEBI:15378"/>
        <dbReference type="ChEBI" id="CHEBI:30013"/>
        <dbReference type="ChEBI" id="CHEBI:30616"/>
        <dbReference type="ChEBI" id="CHEBI:61977"/>
        <dbReference type="ChEBI" id="CHEBI:456216"/>
        <dbReference type="EC" id="2.7.11.1"/>
    </reaction>
</comment>
<dbReference type="NCBIfam" id="NF045510">
    <property type="entry name" value="4Cys_prefix_kin"/>
    <property type="match status" value="1"/>
</dbReference>
<reference evidence="13" key="1">
    <citation type="submission" date="2020-10" db="EMBL/GenBank/DDBJ databases">
        <authorList>
            <person name="Castelo-Branco R."/>
            <person name="Eusebio N."/>
            <person name="Adriana R."/>
            <person name="Vieira A."/>
            <person name="Brugerolle De Fraissinette N."/>
            <person name="Rezende De Castro R."/>
            <person name="Schneider M.P."/>
            <person name="Vasconcelos V."/>
            <person name="Leao P.N."/>
        </authorList>
    </citation>
    <scope>NUCLEOTIDE SEQUENCE</scope>
    <source>
        <strain evidence="13">LEGE 07310</strain>
    </source>
</reference>
<dbReference type="InterPro" id="IPR000719">
    <property type="entry name" value="Prot_kinase_dom"/>
</dbReference>
<name>A0A8J7DQS7_9CYAN</name>
<feature type="region of interest" description="Disordered" evidence="10">
    <location>
        <begin position="330"/>
        <end position="356"/>
    </location>
</feature>
<evidence type="ECO:0000256" key="4">
    <source>
        <dbReference type="ARBA" id="ARBA00022741"/>
    </source>
</evidence>
<proteinExistence type="predicted"/>
<evidence type="ECO:0000256" key="6">
    <source>
        <dbReference type="ARBA" id="ARBA00022840"/>
    </source>
</evidence>
<comment type="catalytic activity">
    <reaction evidence="8">
        <text>L-seryl-[protein] + ATP = O-phospho-L-seryl-[protein] + ADP + H(+)</text>
        <dbReference type="Rhea" id="RHEA:17989"/>
        <dbReference type="Rhea" id="RHEA-COMP:9863"/>
        <dbReference type="Rhea" id="RHEA-COMP:11604"/>
        <dbReference type="ChEBI" id="CHEBI:15378"/>
        <dbReference type="ChEBI" id="CHEBI:29999"/>
        <dbReference type="ChEBI" id="CHEBI:30616"/>
        <dbReference type="ChEBI" id="CHEBI:83421"/>
        <dbReference type="ChEBI" id="CHEBI:456216"/>
        <dbReference type="EC" id="2.7.11.1"/>
    </reaction>
</comment>
<feature type="transmembrane region" description="Helical" evidence="11">
    <location>
        <begin position="420"/>
        <end position="436"/>
    </location>
</feature>
<dbReference type="PANTHER" id="PTHR24363">
    <property type="entry name" value="SERINE/THREONINE PROTEIN KINASE"/>
    <property type="match status" value="1"/>
</dbReference>
<dbReference type="AlphaFoldDB" id="A0A8J7DQS7"/>
<dbReference type="Proteomes" id="UP000636505">
    <property type="component" value="Unassembled WGS sequence"/>
</dbReference>
<keyword evidence="4 9" id="KW-0547">Nucleotide-binding</keyword>
<dbReference type="SMART" id="SM00220">
    <property type="entry name" value="S_TKc"/>
    <property type="match status" value="1"/>
</dbReference>
<protein>
    <recommendedName>
        <fullName evidence="1">non-specific serine/threonine protein kinase</fullName>
        <ecNumber evidence="1">2.7.11.1</ecNumber>
    </recommendedName>
</protein>
<dbReference type="InterPro" id="IPR011009">
    <property type="entry name" value="Kinase-like_dom_sf"/>
</dbReference>
<sequence>MQLYCTRPSCPRPVNQFDDLDNHSALKKAQQKYCTSCGMELFLSGRYLSERLLGQGGFGSAFLARDRYTPTLRHCVVKLFQPSSSLGPKQLQMAQMLFEREAEVLEQLGNQHPQIPNLYAFFPLVVPSLRSDQCEEYFYLVQEFIDGEDFGKILHRRGPLSEKAVRAVLVSMLQVLAFVHQHGTIHRDIKPSNIMKGRNNELYLLDFGAVKQVTVGPGSGQSTGIYTTGYAPPEQMSGGQVFPSTDLYALAVTCVVLLTNQPTAELFDSYTHTWRWQEQHQVSPGLAAVLNRMLQATPNSRYQSADEALAALTREAGKMSVPNPSFPAQISPSPAAAAPSPLASPSPTAPPAPSATLLPTSRLSSLPAFLGAAAFTGVEGGLLAIAIFSLLGTTLLGSGTWLGLMIILIILQLRRIIERLDLLVIAGISGAAVLLLPRLQQVILPVSGGQPMQTVLMLAILAGLSTVAIAVLFRLIFRLVSRLI</sequence>
<organism evidence="13 14">
    <name type="scientific">Vasconcelosia minhoensis LEGE 07310</name>
    <dbReference type="NCBI Taxonomy" id="915328"/>
    <lineage>
        <taxon>Bacteria</taxon>
        <taxon>Bacillati</taxon>
        <taxon>Cyanobacteriota</taxon>
        <taxon>Cyanophyceae</taxon>
        <taxon>Nodosilineales</taxon>
        <taxon>Cymatolegaceae</taxon>
        <taxon>Vasconcelosia</taxon>
        <taxon>Vasconcelosia minhoensis</taxon>
    </lineage>
</organism>
<evidence type="ECO:0000256" key="9">
    <source>
        <dbReference type="PROSITE-ProRule" id="PRU10141"/>
    </source>
</evidence>
<feature type="domain" description="Protein kinase" evidence="12">
    <location>
        <begin position="47"/>
        <end position="326"/>
    </location>
</feature>
<evidence type="ECO:0000313" key="13">
    <source>
        <dbReference type="EMBL" id="MBE9077059.1"/>
    </source>
</evidence>
<keyword evidence="11" id="KW-0472">Membrane</keyword>
<dbReference type="RefSeq" id="WP_193905723.1">
    <property type="nucleotide sequence ID" value="NZ_JADEXG010000012.1"/>
</dbReference>
<dbReference type="InterPro" id="IPR017441">
    <property type="entry name" value="Protein_kinase_ATP_BS"/>
</dbReference>
<keyword evidence="11" id="KW-0812">Transmembrane</keyword>
<evidence type="ECO:0000256" key="10">
    <source>
        <dbReference type="SAM" id="MobiDB-lite"/>
    </source>
</evidence>
<evidence type="ECO:0000256" key="7">
    <source>
        <dbReference type="ARBA" id="ARBA00047899"/>
    </source>
</evidence>
<evidence type="ECO:0000256" key="2">
    <source>
        <dbReference type="ARBA" id="ARBA00022527"/>
    </source>
</evidence>
<dbReference type="EMBL" id="JADEXG010000012">
    <property type="protein sequence ID" value="MBE9077059.1"/>
    <property type="molecule type" value="Genomic_DNA"/>
</dbReference>
<feature type="transmembrane region" description="Helical" evidence="11">
    <location>
        <begin position="394"/>
        <end position="413"/>
    </location>
</feature>
<feature type="transmembrane region" description="Helical" evidence="11">
    <location>
        <begin position="456"/>
        <end position="477"/>
    </location>
</feature>
<dbReference type="Gene3D" id="1.10.510.10">
    <property type="entry name" value="Transferase(Phosphotransferase) domain 1"/>
    <property type="match status" value="1"/>
</dbReference>
<keyword evidence="3" id="KW-0808">Transferase</keyword>
<dbReference type="CDD" id="cd14014">
    <property type="entry name" value="STKc_PknB_like"/>
    <property type="match status" value="1"/>
</dbReference>
<evidence type="ECO:0000256" key="11">
    <source>
        <dbReference type="SAM" id="Phobius"/>
    </source>
</evidence>